<dbReference type="EMBL" id="JAUKWQ010000013">
    <property type="protein sequence ID" value="MDO1585251.1"/>
    <property type="molecule type" value="Genomic_DNA"/>
</dbReference>
<dbReference type="GO" id="GO:0016757">
    <property type="term" value="F:glycosyltransferase activity"/>
    <property type="evidence" value="ECO:0007669"/>
    <property type="project" value="UniProtKB-KW"/>
</dbReference>
<evidence type="ECO:0000259" key="1">
    <source>
        <dbReference type="Pfam" id="PF00534"/>
    </source>
</evidence>
<dbReference type="RefSeq" id="WP_302079534.1">
    <property type="nucleotide sequence ID" value="NZ_JAUKWQ010000013.1"/>
</dbReference>
<dbReference type="Pfam" id="PF13439">
    <property type="entry name" value="Glyco_transf_4"/>
    <property type="match status" value="1"/>
</dbReference>
<dbReference type="Proteomes" id="UP001169006">
    <property type="component" value="Unassembled WGS sequence"/>
</dbReference>
<proteinExistence type="predicted"/>
<reference evidence="3" key="1">
    <citation type="journal article" date="2015" name="Int. J. Syst. Evol. Microbiol.">
        <title>Rhizobium oryzicola sp. nov., potential plant-growth-promoting endophytic bacteria isolated from rice roots.</title>
        <authorList>
            <person name="Zhang X.X."/>
            <person name="Gao J.S."/>
            <person name="Cao Y.H."/>
            <person name="Sheirdil R.A."/>
            <person name="Wang X.C."/>
            <person name="Zhang L."/>
        </authorList>
    </citation>
    <scope>NUCLEOTIDE SEQUENCE</scope>
    <source>
        <strain evidence="3">05753</strain>
    </source>
</reference>
<dbReference type="EC" id="2.4.-.-" evidence="3"/>
<comment type="caution">
    <text evidence="3">The sequence shown here is derived from an EMBL/GenBank/DDBJ whole genome shotgun (WGS) entry which is preliminary data.</text>
</comment>
<dbReference type="Gene3D" id="3.40.50.2000">
    <property type="entry name" value="Glycogen Phosphorylase B"/>
    <property type="match status" value="2"/>
</dbReference>
<dbReference type="CDD" id="cd03801">
    <property type="entry name" value="GT4_PimA-like"/>
    <property type="match status" value="1"/>
</dbReference>
<dbReference type="InterPro" id="IPR001296">
    <property type="entry name" value="Glyco_trans_1"/>
</dbReference>
<feature type="domain" description="Glycosyl transferase family 1" evidence="1">
    <location>
        <begin position="194"/>
        <end position="352"/>
    </location>
</feature>
<dbReference type="SUPFAM" id="SSF53756">
    <property type="entry name" value="UDP-Glycosyltransferase/glycogen phosphorylase"/>
    <property type="match status" value="1"/>
</dbReference>
<evidence type="ECO:0000259" key="2">
    <source>
        <dbReference type="Pfam" id="PF13439"/>
    </source>
</evidence>
<accession>A0ABT8T3I1</accession>
<reference evidence="3" key="2">
    <citation type="submission" date="2023-07" db="EMBL/GenBank/DDBJ databases">
        <authorList>
            <person name="Sun H."/>
        </authorList>
    </citation>
    <scope>NUCLEOTIDE SEQUENCE</scope>
    <source>
        <strain evidence="3">05753</strain>
    </source>
</reference>
<name>A0ABT8T3I1_9HYPH</name>
<keyword evidence="4" id="KW-1185">Reference proteome</keyword>
<gene>
    <name evidence="3" type="ORF">Q2T52_24430</name>
</gene>
<sequence length="377" mass="40519">MDASRILFVNQTGVMSGAEYVLASLTASWPRASALLLEDGPLAEVMRRQGLNVTVAPAAMQLGSIKRDNSPLAALPILLRLRTLIFRIAALGRQHDVVYANSQKAFTLCALASLMFRSKLVWHLHDILDPRHFGHSQRRMQVILANHRASAVIVPSKAAADAFVEAGGKAELVHVVPNGISLDQPPGMEREALELPKGPLIGVFSRLAPWKGQHVVLEALKLLPDVKCIFAGSALFGEDDYRAQLLKTVEESGLQERALFLGQRKDVPILMQAVDAVIHPSVDPEPFGLTLVEAMLAGTPIIATNCGASGEILDGGRAGTLVPAADPASLATTIRTFFQDRTPFEAKASAAGQRVRSVYGIEAMRTAVSRIIARPKG</sequence>
<keyword evidence="3" id="KW-0808">Transferase</keyword>
<evidence type="ECO:0000313" key="3">
    <source>
        <dbReference type="EMBL" id="MDO1585251.1"/>
    </source>
</evidence>
<keyword evidence="3" id="KW-0328">Glycosyltransferase</keyword>
<protein>
    <submittedName>
        <fullName evidence="3">Glycosyltransferase family 4 protein</fullName>
        <ecNumber evidence="3">2.4.-.-</ecNumber>
    </submittedName>
</protein>
<dbReference type="InterPro" id="IPR028098">
    <property type="entry name" value="Glyco_trans_4-like_N"/>
</dbReference>
<dbReference type="PANTHER" id="PTHR12526">
    <property type="entry name" value="GLYCOSYLTRANSFERASE"/>
    <property type="match status" value="1"/>
</dbReference>
<feature type="domain" description="Glycosyltransferase subfamily 4-like N-terminal" evidence="2">
    <location>
        <begin position="42"/>
        <end position="183"/>
    </location>
</feature>
<evidence type="ECO:0000313" key="4">
    <source>
        <dbReference type="Proteomes" id="UP001169006"/>
    </source>
</evidence>
<organism evidence="3 4">
    <name type="scientific">Rhizobium oryzicola</name>
    <dbReference type="NCBI Taxonomy" id="1232668"/>
    <lineage>
        <taxon>Bacteria</taxon>
        <taxon>Pseudomonadati</taxon>
        <taxon>Pseudomonadota</taxon>
        <taxon>Alphaproteobacteria</taxon>
        <taxon>Hyphomicrobiales</taxon>
        <taxon>Rhizobiaceae</taxon>
        <taxon>Rhizobium/Agrobacterium group</taxon>
        <taxon>Rhizobium</taxon>
    </lineage>
</organism>
<dbReference type="Pfam" id="PF00534">
    <property type="entry name" value="Glycos_transf_1"/>
    <property type="match status" value="1"/>
</dbReference>